<dbReference type="Proteomes" id="UP000324233">
    <property type="component" value="Chromosome"/>
</dbReference>
<dbReference type="AlphaFoldDB" id="A0A5B9W4Q0"/>
<sequence>MPSAARGCRRGPGWGGAWPGPGRRSGPPRPVGSAGGRRAAGRRGRRSVAVSATGWPGVAWSSQDPGRGRRSRSKTKVKMIREKDLRRSFRSRVARRVEPRLGVAAGEAPRWGSVRCGHLQRPRMARMARMTDRRGRPAFHPCSPCHPWWVFSASWAAKPFENRSQGIPSDGLAAQLSKQGRATSGATPRPGWGGHGHRPPAAAWMSSTAFLGYGGGLGVPTGWSAIRAFRWAMAASSWASLPR</sequence>
<proteinExistence type="predicted"/>
<dbReference type="EMBL" id="CP042997">
    <property type="protein sequence ID" value="QEH35194.1"/>
    <property type="molecule type" value="Genomic_DNA"/>
</dbReference>
<feature type="compositionally biased region" description="Polar residues" evidence="1">
    <location>
        <begin position="177"/>
        <end position="186"/>
    </location>
</feature>
<evidence type="ECO:0000313" key="3">
    <source>
        <dbReference type="Proteomes" id="UP000324233"/>
    </source>
</evidence>
<evidence type="ECO:0000313" key="2">
    <source>
        <dbReference type="EMBL" id="QEH35194.1"/>
    </source>
</evidence>
<feature type="region of interest" description="Disordered" evidence="1">
    <location>
        <begin position="1"/>
        <end position="77"/>
    </location>
</feature>
<protein>
    <submittedName>
        <fullName evidence="2">Uncharacterized protein</fullName>
    </submittedName>
</protein>
<reference evidence="2 3" key="1">
    <citation type="submission" date="2019-08" db="EMBL/GenBank/DDBJ databases">
        <title>Deep-cultivation of Planctomycetes and their phenomic and genomic characterization uncovers novel biology.</title>
        <authorList>
            <person name="Wiegand S."/>
            <person name="Jogler M."/>
            <person name="Boedeker C."/>
            <person name="Pinto D."/>
            <person name="Vollmers J."/>
            <person name="Rivas-Marin E."/>
            <person name="Kohn T."/>
            <person name="Peeters S.H."/>
            <person name="Heuer A."/>
            <person name="Rast P."/>
            <person name="Oberbeckmann S."/>
            <person name="Bunk B."/>
            <person name="Jeske O."/>
            <person name="Meyerdierks A."/>
            <person name="Storesund J.E."/>
            <person name="Kallscheuer N."/>
            <person name="Luecker S."/>
            <person name="Lage O.M."/>
            <person name="Pohl T."/>
            <person name="Merkel B.J."/>
            <person name="Hornburger P."/>
            <person name="Mueller R.-W."/>
            <person name="Bruemmer F."/>
            <person name="Labrenz M."/>
            <person name="Spormann A.M."/>
            <person name="Op den Camp H."/>
            <person name="Overmann J."/>
            <person name="Amann R."/>
            <person name="Jetten M.S.M."/>
            <person name="Mascher T."/>
            <person name="Medema M.H."/>
            <person name="Devos D.P."/>
            <person name="Kaster A.-K."/>
            <person name="Ovreas L."/>
            <person name="Rohde M."/>
            <person name="Galperin M.Y."/>
            <person name="Jogler C."/>
        </authorList>
    </citation>
    <scope>NUCLEOTIDE SEQUENCE [LARGE SCALE GENOMIC DNA]</scope>
    <source>
        <strain evidence="2 3">OJF2</strain>
    </source>
</reference>
<feature type="region of interest" description="Disordered" evidence="1">
    <location>
        <begin position="177"/>
        <end position="199"/>
    </location>
</feature>
<dbReference type="KEGG" id="agv:OJF2_37410"/>
<organism evidence="2 3">
    <name type="scientific">Aquisphaera giovannonii</name>
    <dbReference type="NCBI Taxonomy" id="406548"/>
    <lineage>
        <taxon>Bacteria</taxon>
        <taxon>Pseudomonadati</taxon>
        <taxon>Planctomycetota</taxon>
        <taxon>Planctomycetia</taxon>
        <taxon>Isosphaerales</taxon>
        <taxon>Isosphaeraceae</taxon>
        <taxon>Aquisphaera</taxon>
    </lineage>
</organism>
<feature type="compositionally biased region" description="Basic residues" evidence="1">
    <location>
        <begin position="68"/>
        <end position="77"/>
    </location>
</feature>
<name>A0A5B9W4Q0_9BACT</name>
<evidence type="ECO:0000256" key="1">
    <source>
        <dbReference type="SAM" id="MobiDB-lite"/>
    </source>
</evidence>
<accession>A0A5B9W4Q0</accession>
<keyword evidence="3" id="KW-1185">Reference proteome</keyword>
<gene>
    <name evidence="2" type="ORF">OJF2_37410</name>
</gene>
<feature type="compositionally biased region" description="Gly residues" evidence="1">
    <location>
        <begin position="10"/>
        <end position="19"/>
    </location>
</feature>